<keyword evidence="2" id="KW-0812">Transmembrane</keyword>
<name>N6X0J9_9GAMM</name>
<proteinExistence type="predicted"/>
<gene>
    <name evidence="4" type="ORF">J057_04511</name>
</gene>
<dbReference type="Proteomes" id="UP000013165">
    <property type="component" value="Unassembled WGS sequence"/>
</dbReference>
<sequence>MSAALEKLFFSVGMRDQVSGPLGKIDKSLMSVRRSASAGFQEIAGGAVGLAGTGLAIKSMIQPAMEMERAIGEVRSLGVADAELQKLTDTALQFSIQYGKSAKDFVRSSYDIQSAIAGLNNGELATFTESSNLLAAATKADAGTITSYMGTMYGIFSRQADAMGRSEWVQQLTGQTAAAVQMFKTDGQNMSAAFTSLGANARAAGVDLSEQMAILGTLQATMSGSEAGTKYKAFLAGVGNAQKKLGLSFTDSEGRLLPMIQILEELQGKFGDTLNVAESDALKSAFGSDEAVSMVKLLLKDTGRLAGSINDLGKVTGMDKARQMASAMVDPYQQFSAAVDAIRVSFGQVLLPVINPVLESLAEGGATLTRWTQLFPNLTRWVGLGAIGVLGLGAAVSAFALLTGLATLATAGWTGALLAARGVMWMVNAGLVVMRVMAIAGLVTALVGAVGVMGAVRGAMLLWQGAIWLVNAAMWANPLTWIVAGIIALIGAVAAMIYWWNDLKAAFMDSAWGQALMAVIDGIVGWFKELGSIFDWVIEKLETIPGIDFGDSTVPALEQGRQLNVPAGGVAAQAGGGNRSANYGDVYINSSQPMGPAELEEWSMMEAG</sequence>
<dbReference type="OrthoDB" id="9813585at2"/>
<protein>
    <submittedName>
        <fullName evidence="4">Phage tail tape measure protein</fullName>
    </submittedName>
</protein>
<keyword evidence="5" id="KW-1185">Reference proteome</keyword>
<dbReference type="eggNOG" id="COG5283">
    <property type="taxonomic scope" value="Bacteria"/>
</dbReference>
<evidence type="ECO:0000313" key="5">
    <source>
        <dbReference type="Proteomes" id="UP000013165"/>
    </source>
</evidence>
<dbReference type="NCBIfam" id="TIGR01760">
    <property type="entry name" value="tape_meas_TP901"/>
    <property type="match status" value="1"/>
</dbReference>
<evidence type="ECO:0000256" key="2">
    <source>
        <dbReference type="SAM" id="Phobius"/>
    </source>
</evidence>
<accession>N6X0J9</accession>
<dbReference type="Pfam" id="PF10145">
    <property type="entry name" value="PhageMin_Tail"/>
    <property type="match status" value="1"/>
</dbReference>
<evidence type="ECO:0000313" key="4">
    <source>
        <dbReference type="EMBL" id="ENO14583.1"/>
    </source>
</evidence>
<feature type="domain" description="Phage tail tape measure protein" evidence="3">
    <location>
        <begin position="89"/>
        <end position="287"/>
    </location>
</feature>
<dbReference type="STRING" id="626887.J057_04511"/>
<evidence type="ECO:0000259" key="3">
    <source>
        <dbReference type="Pfam" id="PF10145"/>
    </source>
</evidence>
<keyword evidence="2" id="KW-0472">Membrane</keyword>
<dbReference type="InterPro" id="IPR010090">
    <property type="entry name" value="Phage_tape_meas"/>
</dbReference>
<dbReference type="PANTHER" id="PTHR37813">
    <property type="entry name" value="FELS-2 PROPHAGE PROTEIN"/>
    <property type="match status" value="1"/>
</dbReference>
<reference evidence="4 5" key="1">
    <citation type="journal article" date="2013" name="Genome Announc.">
        <title>Genome Sequence of the Polycyclic Aromatic Hydrocarbon-Degrading Bacterium Strain Marinobacter nanhaiticus D15-8WT.</title>
        <authorList>
            <person name="Cui Z."/>
            <person name="Gao W."/>
            <person name="Li Q."/>
            <person name="Xu G."/>
            <person name="Zheng L."/>
        </authorList>
    </citation>
    <scope>NUCLEOTIDE SEQUENCE [LARGE SCALE GENOMIC DNA]</scope>
    <source>
        <strain evidence="4 5">D15-8W</strain>
    </source>
</reference>
<organism evidence="4 5">
    <name type="scientific">Marinobacter nanhaiticus D15-8W</name>
    <dbReference type="NCBI Taxonomy" id="626887"/>
    <lineage>
        <taxon>Bacteria</taxon>
        <taxon>Pseudomonadati</taxon>
        <taxon>Pseudomonadota</taxon>
        <taxon>Gammaproteobacteria</taxon>
        <taxon>Pseudomonadales</taxon>
        <taxon>Marinobacteraceae</taxon>
        <taxon>Marinobacter</taxon>
    </lineage>
</organism>
<dbReference type="PATRIC" id="fig|626887.3.peg.888"/>
<evidence type="ECO:0000256" key="1">
    <source>
        <dbReference type="ARBA" id="ARBA00022612"/>
    </source>
</evidence>
<feature type="transmembrane region" description="Helical" evidence="2">
    <location>
        <begin position="439"/>
        <end position="459"/>
    </location>
</feature>
<comment type="caution">
    <text evidence="4">The sequence shown here is derived from an EMBL/GenBank/DDBJ whole genome shotgun (WGS) entry which is preliminary data.</text>
</comment>
<dbReference type="PANTHER" id="PTHR37813:SF1">
    <property type="entry name" value="FELS-2 PROPHAGE PROTEIN"/>
    <property type="match status" value="1"/>
</dbReference>
<feature type="transmembrane region" description="Helical" evidence="2">
    <location>
        <begin position="479"/>
        <end position="500"/>
    </location>
</feature>
<keyword evidence="2" id="KW-1133">Transmembrane helix</keyword>
<keyword evidence="1" id="KW-1188">Viral release from host cell</keyword>
<dbReference type="HOGENOM" id="CLU_016931_0_0_6"/>
<dbReference type="EMBL" id="APLQ01000011">
    <property type="protein sequence ID" value="ENO14583.1"/>
    <property type="molecule type" value="Genomic_DNA"/>
</dbReference>
<dbReference type="RefSeq" id="WP_004578880.1">
    <property type="nucleotide sequence ID" value="NZ_AP028878.1"/>
</dbReference>
<dbReference type="AlphaFoldDB" id="N6X0J9"/>